<reference evidence="8" key="1">
    <citation type="submission" date="2016-12" db="EMBL/GenBank/DDBJ databases">
        <authorList>
            <person name="Jung M.Y."/>
            <person name="Lee S.H."/>
        </authorList>
    </citation>
    <scope>NUCLEOTIDE SEQUENCE [LARGE SCALE GENOMIC DNA]</scope>
    <source>
        <strain evidence="8">WiKim39</strain>
    </source>
</reference>
<dbReference type="GO" id="GO:0003723">
    <property type="term" value="F:RNA binding"/>
    <property type="evidence" value="ECO:0007669"/>
    <property type="project" value="InterPro"/>
</dbReference>
<feature type="domain" description="Pseudouridine synthase RsuA/RluA-like" evidence="6">
    <location>
        <begin position="90"/>
        <end position="239"/>
    </location>
</feature>
<keyword evidence="8" id="KW-1185">Reference proteome</keyword>
<evidence type="ECO:0000256" key="3">
    <source>
        <dbReference type="ARBA" id="ARBA00023235"/>
    </source>
</evidence>
<dbReference type="STRING" id="1847728.BTM29_08105"/>
<gene>
    <name evidence="7" type="ORF">BTM29_08105</name>
</gene>
<dbReference type="PROSITE" id="PS01129">
    <property type="entry name" value="PSI_RLU"/>
    <property type="match status" value="1"/>
</dbReference>
<organism evidence="7 8">
    <name type="scientific">Companilactobacillus allii</name>
    <dbReference type="NCBI Taxonomy" id="1847728"/>
    <lineage>
        <taxon>Bacteria</taxon>
        <taxon>Bacillati</taxon>
        <taxon>Bacillota</taxon>
        <taxon>Bacilli</taxon>
        <taxon>Lactobacillales</taxon>
        <taxon>Lactobacillaceae</taxon>
        <taxon>Companilactobacillus</taxon>
    </lineage>
</organism>
<evidence type="ECO:0000256" key="4">
    <source>
        <dbReference type="ARBA" id="ARBA00031870"/>
    </source>
</evidence>
<dbReference type="InterPro" id="IPR006145">
    <property type="entry name" value="PsdUridine_synth_RsuA/RluA"/>
</dbReference>
<evidence type="ECO:0000259" key="6">
    <source>
        <dbReference type="Pfam" id="PF00849"/>
    </source>
</evidence>
<dbReference type="SUPFAM" id="SSF55120">
    <property type="entry name" value="Pseudouridine synthase"/>
    <property type="match status" value="1"/>
</dbReference>
<comment type="catalytic activity">
    <reaction evidence="1">
        <text>a uridine in RNA = a pseudouridine in RNA</text>
        <dbReference type="Rhea" id="RHEA:48348"/>
        <dbReference type="Rhea" id="RHEA-COMP:12068"/>
        <dbReference type="Rhea" id="RHEA-COMP:12069"/>
        <dbReference type="ChEBI" id="CHEBI:65314"/>
        <dbReference type="ChEBI" id="CHEBI:65315"/>
    </reaction>
</comment>
<dbReference type="GO" id="GO:0009982">
    <property type="term" value="F:pseudouridine synthase activity"/>
    <property type="evidence" value="ECO:0007669"/>
    <property type="project" value="InterPro"/>
</dbReference>
<evidence type="ECO:0000256" key="5">
    <source>
        <dbReference type="ARBA" id="ARBA00033164"/>
    </source>
</evidence>
<dbReference type="EMBL" id="CP019323">
    <property type="protein sequence ID" value="APX72512.1"/>
    <property type="molecule type" value="Genomic_DNA"/>
</dbReference>
<comment type="similarity">
    <text evidence="2">Belongs to the pseudouridine synthase RluA family.</text>
</comment>
<dbReference type="PANTHER" id="PTHR21600">
    <property type="entry name" value="MITOCHONDRIAL RNA PSEUDOURIDINE SYNTHASE"/>
    <property type="match status" value="1"/>
</dbReference>
<dbReference type="InterPro" id="IPR020103">
    <property type="entry name" value="PsdUridine_synth_cat_dom_sf"/>
</dbReference>
<dbReference type="Pfam" id="PF00849">
    <property type="entry name" value="PseudoU_synth_2"/>
    <property type="match status" value="1"/>
</dbReference>
<dbReference type="Proteomes" id="UP000187499">
    <property type="component" value="Chromosome"/>
</dbReference>
<dbReference type="RefSeq" id="WP_076615904.1">
    <property type="nucleotide sequence ID" value="NZ_CP019323.1"/>
</dbReference>
<dbReference type="PANTHER" id="PTHR21600:SF44">
    <property type="entry name" value="RIBOSOMAL LARGE SUBUNIT PSEUDOURIDINE SYNTHASE D"/>
    <property type="match status" value="1"/>
</dbReference>
<evidence type="ECO:0000313" key="8">
    <source>
        <dbReference type="Proteomes" id="UP000187499"/>
    </source>
</evidence>
<dbReference type="CDD" id="cd02869">
    <property type="entry name" value="PseudoU_synth_RluA_like"/>
    <property type="match status" value="1"/>
</dbReference>
<evidence type="ECO:0000256" key="2">
    <source>
        <dbReference type="ARBA" id="ARBA00010876"/>
    </source>
</evidence>
<proteinExistence type="inferred from homology"/>
<sequence length="296" mass="34356">MYSRKIKYHGNNGIDINIRELLQKWLIPKKWQHFFRIQRDIYINGKYLPFNTIIKNDDIITLNFDFPPRSKNQTYLPGKNKINICYEDSDVIIVNKKAGIKTHPNLPTENNSLMNDVESYLAPQSHPFMVHRIDMNTSGLVLISKTPYLVPIFDRQLSSKTLRREYLAIVKLNAPINDSGTIDLPIGLDPNDKRKRIVSKDGQDAITKYKVIKQNNNYALLRLNLLTGRTHQLRVHLSANNWPIVNDNLYNPEGKHGNLLLFAYKLIFVKPFSEDIQTTEADIPDFFVSFIQNNFT</sequence>
<dbReference type="Gene3D" id="3.30.2350.10">
    <property type="entry name" value="Pseudouridine synthase"/>
    <property type="match status" value="1"/>
</dbReference>
<keyword evidence="3" id="KW-0413">Isomerase</keyword>
<dbReference type="GO" id="GO:0000455">
    <property type="term" value="P:enzyme-directed rRNA pseudouridine synthesis"/>
    <property type="evidence" value="ECO:0007669"/>
    <property type="project" value="TreeGrafter"/>
</dbReference>
<evidence type="ECO:0000256" key="1">
    <source>
        <dbReference type="ARBA" id="ARBA00000073"/>
    </source>
</evidence>
<protein>
    <recommendedName>
        <fullName evidence="4">RNA pseudouridylate synthase</fullName>
    </recommendedName>
    <alternativeName>
        <fullName evidence="5">RNA-uridine isomerase</fullName>
    </alternativeName>
</protein>
<dbReference type="KEGG" id="lalw:BTM29_08105"/>
<dbReference type="AlphaFoldDB" id="A0A1P8Q3S4"/>
<accession>A0A1P8Q3S4</accession>
<dbReference type="InterPro" id="IPR006224">
    <property type="entry name" value="PsdUridine_synth_RluA-like_CS"/>
</dbReference>
<name>A0A1P8Q3S4_9LACO</name>
<dbReference type="OrthoDB" id="9773999at2"/>
<dbReference type="GO" id="GO:0140098">
    <property type="term" value="F:catalytic activity, acting on RNA"/>
    <property type="evidence" value="ECO:0007669"/>
    <property type="project" value="UniProtKB-ARBA"/>
</dbReference>
<evidence type="ECO:0000313" key="7">
    <source>
        <dbReference type="EMBL" id="APX72512.1"/>
    </source>
</evidence>
<dbReference type="InterPro" id="IPR050188">
    <property type="entry name" value="RluA_PseudoU_synthase"/>
</dbReference>